<dbReference type="PANTHER" id="PTHR22743:SF165">
    <property type="entry name" value="BTB AND MATH DOMAIN CONTAINING-RELATED"/>
    <property type="match status" value="1"/>
</dbReference>
<dbReference type="CDD" id="cd00121">
    <property type="entry name" value="MATH"/>
    <property type="match status" value="1"/>
</dbReference>
<dbReference type="EMBL" id="PDUG01000002">
    <property type="protein sequence ID" value="PIC48584.1"/>
    <property type="molecule type" value="Genomic_DNA"/>
</dbReference>
<dbReference type="InterPro" id="IPR052664">
    <property type="entry name" value="BTB-MATH_domain_protein"/>
</dbReference>
<evidence type="ECO:0000313" key="3">
    <source>
        <dbReference type="Proteomes" id="UP000230233"/>
    </source>
</evidence>
<evidence type="ECO:0000313" key="2">
    <source>
        <dbReference type="EMBL" id="PIC48584.1"/>
    </source>
</evidence>
<dbReference type="Pfam" id="PF00917">
    <property type="entry name" value="MATH"/>
    <property type="match status" value="1"/>
</dbReference>
<dbReference type="Proteomes" id="UP000230233">
    <property type="component" value="Chromosome II"/>
</dbReference>
<name>A0A2G5V9W5_9PELO</name>
<dbReference type="InterPro" id="IPR008974">
    <property type="entry name" value="TRAF-like"/>
</dbReference>
<reference evidence="3" key="1">
    <citation type="submission" date="2017-10" db="EMBL/GenBank/DDBJ databases">
        <title>Rapid genome shrinkage in a self-fertile nematode reveals novel sperm competition proteins.</title>
        <authorList>
            <person name="Yin D."/>
            <person name="Schwarz E.M."/>
            <person name="Thomas C.G."/>
            <person name="Felde R.L."/>
            <person name="Korf I.F."/>
            <person name="Cutter A.D."/>
            <person name="Schartner C.M."/>
            <person name="Ralston E.J."/>
            <person name="Meyer B.J."/>
            <person name="Haag E.S."/>
        </authorList>
    </citation>
    <scope>NUCLEOTIDE SEQUENCE [LARGE SCALE GENOMIC DNA]</scope>
    <source>
        <strain evidence="3">JU1422</strain>
    </source>
</reference>
<dbReference type="PANTHER" id="PTHR22743">
    <property type="entry name" value="MEPRIN/TRAF-LIKE MATH FAMILY-C.ELEGANS"/>
    <property type="match status" value="1"/>
</dbReference>
<dbReference type="Gene3D" id="2.60.210.10">
    <property type="entry name" value="Apoptosis, Tumor Necrosis Factor Receptor Associated Protein 2, Chain A"/>
    <property type="match status" value="1"/>
</dbReference>
<proteinExistence type="predicted"/>
<dbReference type="AlphaFoldDB" id="A0A2G5V9W5"/>
<dbReference type="OrthoDB" id="5903958at2759"/>
<dbReference type="InterPro" id="IPR002083">
    <property type="entry name" value="MATH/TRAF_dom"/>
</dbReference>
<dbReference type="SUPFAM" id="SSF49599">
    <property type="entry name" value="TRAF domain-like"/>
    <property type="match status" value="1"/>
</dbReference>
<dbReference type="SMART" id="SM00061">
    <property type="entry name" value="MATH"/>
    <property type="match status" value="1"/>
</dbReference>
<accession>A0A2G5V9W5</accession>
<comment type="caution">
    <text evidence="2">The sequence shown here is derived from an EMBL/GenBank/DDBJ whole genome shotgun (WGS) entry which is preliminary data.</text>
</comment>
<evidence type="ECO:0000259" key="1">
    <source>
        <dbReference type="SMART" id="SM00061"/>
    </source>
</evidence>
<organism evidence="2 3">
    <name type="scientific">Caenorhabditis nigoni</name>
    <dbReference type="NCBI Taxonomy" id="1611254"/>
    <lineage>
        <taxon>Eukaryota</taxon>
        <taxon>Metazoa</taxon>
        <taxon>Ecdysozoa</taxon>
        <taxon>Nematoda</taxon>
        <taxon>Chromadorea</taxon>
        <taxon>Rhabditida</taxon>
        <taxon>Rhabditina</taxon>
        <taxon>Rhabditomorpha</taxon>
        <taxon>Rhabditoidea</taxon>
        <taxon>Rhabditidae</taxon>
        <taxon>Peloderinae</taxon>
        <taxon>Caenorhabditis</taxon>
    </lineage>
</organism>
<sequence length="231" mass="27010">MASNEEGKIMLENLQAVEKLKIAVVEELKADNEKTFDEMSDRIRSMEESISKLLKLNKGAQKSKDVSEKNDSTVQTNSSFFQNTTNVVPEKSVLLKHVFNNVDWYQNDVIHSSEWEDHFNVNWRMLTLRRNKQYLGFFICCDPIAPPEKWSIELKVECKVDGRNQNCVIRAWERCHKTNEAQGISMFLEWEEMKHWYLVDGNLSVETKVTIIETSGFKKEKIRHVRCSNCN</sequence>
<protein>
    <recommendedName>
        <fullName evidence="1">MATH domain-containing protein</fullName>
    </recommendedName>
</protein>
<feature type="domain" description="MATH" evidence="1">
    <location>
        <begin position="94"/>
        <end position="193"/>
    </location>
</feature>
<keyword evidence="3" id="KW-1185">Reference proteome</keyword>
<gene>
    <name evidence="2" type="primary">Cnig_chr_II.g7500</name>
    <name evidence="2" type="ORF">B9Z55_007500</name>
</gene>